<dbReference type="PANTHER" id="PTHR47545:SF1">
    <property type="entry name" value="MULTIFUNCTIONAL CCA PROTEIN"/>
    <property type="match status" value="1"/>
</dbReference>
<evidence type="ECO:0000256" key="3">
    <source>
        <dbReference type="ARBA" id="ARBA00022695"/>
    </source>
</evidence>
<comment type="subunit">
    <text evidence="11">Monomer. Can also form homodimers and oligomers.</text>
</comment>
<keyword evidence="7 11" id="KW-0378">Hydrolase</keyword>
<evidence type="ECO:0000256" key="9">
    <source>
        <dbReference type="ARBA" id="ARBA00022842"/>
    </source>
</evidence>
<dbReference type="RefSeq" id="WP_379987492.1">
    <property type="nucleotide sequence ID" value="NZ_JADIKD010000005.1"/>
</dbReference>
<dbReference type="PANTHER" id="PTHR47545">
    <property type="entry name" value="MULTIFUNCTIONAL CCA PROTEIN"/>
    <property type="match status" value="1"/>
</dbReference>
<keyword evidence="14" id="KW-1185">Reference proteome</keyword>
<dbReference type="Gene3D" id="3.30.460.10">
    <property type="entry name" value="Beta Polymerase, domain 2"/>
    <property type="match status" value="1"/>
</dbReference>
<dbReference type="InterPro" id="IPR006674">
    <property type="entry name" value="HD_domain"/>
</dbReference>
<evidence type="ECO:0000256" key="7">
    <source>
        <dbReference type="ARBA" id="ARBA00022801"/>
    </source>
</evidence>
<comment type="caution">
    <text evidence="13">The sequence shown here is derived from an EMBL/GenBank/DDBJ whole genome shotgun (WGS) entry which is preliminary data.</text>
</comment>
<feature type="binding site" evidence="11">
    <location>
        <position position="140"/>
    </location>
    <ligand>
        <name>CTP</name>
        <dbReference type="ChEBI" id="CHEBI:37563"/>
    </ligand>
</feature>
<feature type="binding site" evidence="11">
    <location>
        <position position="21"/>
    </location>
    <ligand>
        <name>Mg(2+)</name>
        <dbReference type="ChEBI" id="CHEBI:18420"/>
    </ligand>
</feature>
<keyword evidence="8 11" id="KW-0067">ATP-binding</keyword>
<evidence type="ECO:0000313" key="13">
    <source>
        <dbReference type="EMBL" id="MFK2915904.1"/>
    </source>
</evidence>
<accession>A0ABW8K332</accession>
<comment type="function">
    <text evidence="11">Catalyzes the addition and repair of the essential 3'-terminal CCA sequence in tRNAs without using a nucleic acid template. Adds these three nucleotides in the order of C, C, and A to the tRNA nucleotide-73, using CTP and ATP as substrates and producing inorganic pyrophosphate. tRNA 3'-terminal CCA addition is required both for tRNA processing and repair. Also involved in tRNA surveillance by mediating tandem CCA addition to generate a CCACCA at the 3' terminus of unstable tRNAs. While stable tRNAs receive only 3'-terminal CCA, unstable tRNAs are marked with CCACCA and rapidly degraded.</text>
</comment>
<dbReference type="Pfam" id="PF01966">
    <property type="entry name" value="HD"/>
    <property type="match status" value="1"/>
</dbReference>
<dbReference type="SUPFAM" id="SSF81891">
    <property type="entry name" value="Poly A polymerase C-terminal region-like"/>
    <property type="match status" value="1"/>
</dbReference>
<protein>
    <recommendedName>
        <fullName evidence="11">Multifunctional CCA protein</fullName>
    </recommendedName>
    <domain>
        <recommendedName>
            <fullName evidence="11">CCA-adding enzyme</fullName>
            <ecNumber evidence="11">2.7.7.72</ecNumber>
        </recommendedName>
        <alternativeName>
            <fullName evidence="11">CCA tRNA nucleotidyltransferase</fullName>
        </alternativeName>
        <alternativeName>
            <fullName evidence="11">tRNA CCA-pyrophosphorylase</fullName>
        </alternativeName>
        <alternativeName>
            <fullName evidence="11">tRNA adenylyl-/cytidylyl-transferase</fullName>
        </alternativeName>
        <alternativeName>
            <fullName evidence="11">tRNA nucleotidyltransferase</fullName>
        </alternativeName>
        <alternativeName>
            <fullName evidence="11">tRNA-NT</fullName>
        </alternativeName>
    </domain>
    <domain>
        <recommendedName>
            <fullName evidence="11">2'-nucleotidase</fullName>
            <ecNumber evidence="11">3.1.3.-</ecNumber>
        </recommendedName>
    </domain>
    <domain>
        <recommendedName>
            <fullName evidence="11">2',3'-cyclic phosphodiesterase</fullName>
            <ecNumber evidence="11">3.1.4.-</ecNumber>
        </recommendedName>
    </domain>
    <domain>
        <recommendedName>
            <fullName evidence="11">Phosphatase</fullName>
        </recommendedName>
    </domain>
</protein>
<evidence type="ECO:0000256" key="2">
    <source>
        <dbReference type="ARBA" id="ARBA00022694"/>
    </source>
</evidence>
<feature type="binding site" evidence="11">
    <location>
        <position position="91"/>
    </location>
    <ligand>
        <name>CTP</name>
        <dbReference type="ChEBI" id="CHEBI:37563"/>
    </ligand>
</feature>
<comment type="domain">
    <text evidence="11">Comprises two domains: an N-terminal domain containing the nucleotidyltransferase activity and a C-terminal HD domain associated with both phosphodiesterase and phosphatase activities.</text>
</comment>
<feature type="binding site" evidence="11">
    <location>
        <position position="91"/>
    </location>
    <ligand>
        <name>ATP</name>
        <dbReference type="ChEBI" id="CHEBI:30616"/>
    </ligand>
</feature>
<evidence type="ECO:0000256" key="8">
    <source>
        <dbReference type="ARBA" id="ARBA00022840"/>
    </source>
</evidence>
<dbReference type="EC" id="2.7.7.72" evidence="11"/>
<dbReference type="GO" id="GO:0016787">
    <property type="term" value="F:hydrolase activity"/>
    <property type="evidence" value="ECO:0007669"/>
    <property type="project" value="UniProtKB-KW"/>
</dbReference>
<dbReference type="Gene3D" id="1.10.3090.10">
    <property type="entry name" value="cca-adding enzyme, domain 2"/>
    <property type="match status" value="1"/>
</dbReference>
<keyword evidence="6 11" id="KW-0692">RNA repair</keyword>
<evidence type="ECO:0000259" key="12">
    <source>
        <dbReference type="PROSITE" id="PS51831"/>
    </source>
</evidence>
<dbReference type="InterPro" id="IPR043519">
    <property type="entry name" value="NT_sf"/>
</dbReference>
<evidence type="ECO:0000313" key="14">
    <source>
        <dbReference type="Proteomes" id="UP001620408"/>
    </source>
</evidence>
<comment type="catalytic activity">
    <reaction evidence="11">
        <text>a tRNA precursor + 2 CTP + ATP = a tRNA with a 3' CCA end + 3 diphosphate</text>
        <dbReference type="Rhea" id="RHEA:14433"/>
        <dbReference type="Rhea" id="RHEA-COMP:10465"/>
        <dbReference type="Rhea" id="RHEA-COMP:10468"/>
        <dbReference type="ChEBI" id="CHEBI:30616"/>
        <dbReference type="ChEBI" id="CHEBI:33019"/>
        <dbReference type="ChEBI" id="CHEBI:37563"/>
        <dbReference type="ChEBI" id="CHEBI:74896"/>
        <dbReference type="ChEBI" id="CHEBI:83071"/>
        <dbReference type="EC" id="2.7.7.72"/>
    </reaction>
</comment>
<feature type="binding site" evidence="11">
    <location>
        <position position="11"/>
    </location>
    <ligand>
        <name>ATP</name>
        <dbReference type="ChEBI" id="CHEBI:30616"/>
    </ligand>
</feature>
<comment type="cofactor">
    <cofactor evidence="11">
        <name>Mg(2+)</name>
        <dbReference type="ChEBI" id="CHEBI:18420"/>
    </cofactor>
    <text evidence="11">Magnesium is required for nucleotidyltransferase activity.</text>
</comment>
<dbReference type="EC" id="3.1.3.-" evidence="11"/>
<dbReference type="EMBL" id="JADIKD010000005">
    <property type="protein sequence ID" value="MFK2915904.1"/>
    <property type="molecule type" value="Genomic_DNA"/>
</dbReference>
<dbReference type="GO" id="GO:0004810">
    <property type="term" value="F:CCA tRNA nucleotidyltransferase activity"/>
    <property type="evidence" value="ECO:0007669"/>
    <property type="project" value="UniProtKB-EC"/>
</dbReference>
<feature type="domain" description="HD" evidence="12">
    <location>
        <begin position="228"/>
        <end position="330"/>
    </location>
</feature>
<gene>
    <name evidence="11" type="primary">cca</name>
    <name evidence="13" type="ORF">ISS97_01405</name>
</gene>
<feature type="binding site" evidence="11">
    <location>
        <position position="137"/>
    </location>
    <ligand>
        <name>ATP</name>
        <dbReference type="ChEBI" id="CHEBI:30616"/>
    </ligand>
</feature>
<keyword evidence="1 11" id="KW-0808">Transferase</keyword>
<dbReference type="Pfam" id="PF12627">
    <property type="entry name" value="PolyA_pol_RNAbd"/>
    <property type="match status" value="1"/>
</dbReference>
<sequence>MRTYLVGGAVRDKLLRRPVVDHDHVVVGATPDDLLALGYKPVGKDFPVFLHPQTNEEYALARTERKTGRGYHGFAFQADPSVTLEQDLARRDLTINAIAEDEHGALVDPFHGVRDIEQCVLRHVSSAFVEDPVRLLRVARFAARFAPLGFRVAEETMALMQQMVRDGEVDHLVPERVWQETRKALAEPRPSAFLQVLRESGALAVLFPEIDALYGVPQRAEFHPEIDTGIHLEMVLDMAARIAPGNDLVGFCALTHDLGKALTPTNVLPRHIGHEQAGVSPLRRLSARLRVPTDYAALAEQVCREHLNAHRALELKPATVLRLLSALDALRRPERLDVFLAACEADKRGRLDHENDSYPQADYLRAARAAAAGIGATAFVAQGLQGPEVGAALEKARITAIAEVKSSVR</sequence>
<proteinExistence type="inferred from homology"/>
<dbReference type="InterPro" id="IPR032828">
    <property type="entry name" value="PolyA_RNA-bd"/>
</dbReference>
<comment type="miscellaneous">
    <text evidence="11">A single active site specifically recognizes both ATP and CTP and is responsible for their addition.</text>
</comment>
<dbReference type="NCBIfam" id="NF008137">
    <property type="entry name" value="PRK10885.1"/>
    <property type="match status" value="1"/>
</dbReference>
<evidence type="ECO:0000256" key="5">
    <source>
        <dbReference type="ARBA" id="ARBA00022741"/>
    </source>
</evidence>
<dbReference type="EC" id="3.1.4.-" evidence="11"/>
<dbReference type="InterPro" id="IPR002646">
    <property type="entry name" value="PolA_pol_head_dom"/>
</dbReference>
<dbReference type="Proteomes" id="UP001620408">
    <property type="component" value="Unassembled WGS sequence"/>
</dbReference>
<keyword evidence="2 11" id="KW-0819">tRNA processing</keyword>
<dbReference type="InterPro" id="IPR050124">
    <property type="entry name" value="tRNA_CCA-adding_enzyme"/>
</dbReference>
<dbReference type="Pfam" id="PF01743">
    <property type="entry name" value="PolyA_pol"/>
    <property type="match status" value="1"/>
</dbReference>
<organism evidence="13 14">
    <name type="scientific">Dyella koreensis</name>
    <dbReference type="NCBI Taxonomy" id="311235"/>
    <lineage>
        <taxon>Bacteria</taxon>
        <taxon>Pseudomonadati</taxon>
        <taxon>Pseudomonadota</taxon>
        <taxon>Gammaproteobacteria</taxon>
        <taxon>Lysobacterales</taxon>
        <taxon>Rhodanobacteraceae</taxon>
        <taxon>Dyella</taxon>
    </lineage>
</organism>
<evidence type="ECO:0000256" key="10">
    <source>
        <dbReference type="ARBA" id="ARBA00022884"/>
    </source>
</evidence>
<evidence type="ECO:0000256" key="1">
    <source>
        <dbReference type="ARBA" id="ARBA00022679"/>
    </source>
</evidence>
<comment type="cofactor">
    <cofactor evidence="11">
        <name>Ni(2+)</name>
        <dbReference type="ChEBI" id="CHEBI:49786"/>
    </cofactor>
    <text evidence="11">Nickel for phosphatase activity.</text>
</comment>
<feature type="binding site" evidence="11">
    <location>
        <position position="137"/>
    </location>
    <ligand>
        <name>CTP</name>
        <dbReference type="ChEBI" id="CHEBI:37563"/>
    </ligand>
</feature>
<feature type="binding site" evidence="11">
    <location>
        <position position="8"/>
    </location>
    <ligand>
        <name>ATP</name>
        <dbReference type="ChEBI" id="CHEBI:30616"/>
    </ligand>
</feature>
<keyword evidence="10 11" id="KW-0694">RNA-binding</keyword>
<name>A0ABW8K332_9GAMM</name>
<evidence type="ECO:0000256" key="11">
    <source>
        <dbReference type="HAMAP-Rule" id="MF_01261"/>
    </source>
</evidence>
<keyword evidence="11" id="KW-0511">Multifunctional enzyme</keyword>
<keyword evidence="3 11" id="KW-0548">Nucleotidyltransferase</keyword>
<dbReference type="HAMAP" id="MF_01261">
    <property type="entry name" value="CCA_bact_type1"/>
    <property type="match status" value="1"/>
</dbReference>
<keyword evidence="4 11" id="KW-0479">Metal-binding</keyword>
<evidence type="ECO:0000256" key="4">
    <source>
        <dbReference type="ARBA" id="ARBA00022723"/>
    </source>
</evidence>
<comment type="similarity">
    <text evidence="11">Belongs to the tRNA nucleotidyltransferase/poly(A) polymerase family. Bacterial CCA-adding enzyme type 1 subfamily.</text>
</comment>
<feature type="binding site" evidence="11">
    <location>
        <position position="11"/>
    </location>
    <ligand>
        <name>CTP</name>
        <dbReference type="ChEBI" id="CHEBI:37563"/>
    </ligand>
</feature>
<dbReference type="PROSITE" id="PS51831">
    <property type="entry name" value="HD"/>
    <property type="match status" value="1"/>
</dbReference>
<dbReference type="InterPro" id="IPR012006">
    <property type="entry name" value="CCA_bact"/>
</dbReference>
<keyword evidence="11" id="KW-0533">Nickel</keyword>
<feature type="binding site" evidence="11">
    <location>
        <position position="23"/>
    </location>
    <ligand>
        <name>Mg(2+)</name>
        <dbReference type="ChEBI" id="CHEBI:18420"/>
    </ligand>
</feature>
<comment type="catalytic activity">
    <reaction evidence="11">
        <text>a tRNA with a 3' CCA end + 2 CTP + ATP = a tRNA with a 3' CCACCA end + 3 diphosphate</text>
        <dbReference type="Rhea" id="RHEA:76235"/>
        <dbReference type="Rhea" id="RHEA-COMP:10468"/>
        <dbReference type="Rhea" id="RHEA-COMP:18655"/>
        <dbReference type="ChEBI" id="CHEBI:30616"/>
        <dbReference type="ChEBI" id="CHEBI:33019"/>
        <dbReference type="ChEBI" id="CHEBI:37563"/>
        <dbReference type="ChEBI" id="CHEBI:83071"/>
        <dbReference type="ChEBI" id="CHEBI:195187"/>
    </reaction>
</comment>
<feature type="binding site" evidence="11">
    <location>
        <position position="8"/>
    </location>
    <ligand>
        <name>CTP</name>
        <dbReference type="ChEBI" id="CHEBI:37563"/>
    </ligand>
</feature>
<dbReference type="PIRSF" id="PIRSF000813">
    <property type="entry name" value="CCA_bact"/>
    <property type="match status" value="1"/>
</dbReference>
<evidence type="ECO:0000256" key="6">
    <source>
        <dbReference type="ARBA" id="ARBA00022800"/>
    </source>
</evidence>
<dbReference type="SUPFAM" id="SSF81301">
    <property type="entry name" value="Nucleotidyltransferase"/>
    <property type="match status" value="1"/>
</dbReference>
<keyword evidence="9 11" id="KW-0460">Magnesium</keyword>
<keyword evidence="5 11" id="KW-0547">Nucleotide-binding</keyword>
<reference evidence="13 14" key="1">
    <citation type="submission" date="2020-10" db="EMBL/GenBank/DDBJ databases">
        <title>Phylogeny of dyella-like bacteria.</title>
        <authorList>
            <person name="Fu J."/>
        </authorList>
    </citation>
    <scope>NUCLEOTIDE SEQUENCE [LARGE SCALE GENOMIC DNA]</scope>
    <source>
        <strain evidence="13 14">BB4</strain>
    </source>
</reference>
<feature type="binding site" evidence="11">
    <location>
        <position position="140"/>
    </location>
    <ligand>
        <name>ATP</name>
        <dbReference type="ChEBI" id="CHEBI:30616"/>
    </ligand>
</feature>